<sequence>MVLKEASRWTKTDFGGKNFERGTRALLISSIVRKFTRTVGIIQCMPVCFLGANITVHYGLFFNLQVDRMQMFRAQVPVRVDRPRSMRSLMLIKMRKQTRSLVLIMTRMQTRS</sequence>
<dbReference type="AlphaFoldDB" id="A0AAW2WYW2"/>
<protein>
    <submittedName>
        <fullName evidence="1">Uncharacterized protein</fullName>
    </submittedName>
</protein>
<reference evidence="1" key="1">
    <citation type="submission" date="2020-06" db="EMBL/GenBank/DDBJ databases">
        <authorList>
            <person name="Li T."/>
            <person name="Hu X."/>
            <person name="Zhang T."/>
            <person name="Song X."/>
            <person name="Zhang H."/>
            <person name="Dai N."/>
            <person name="Sheng W."/>
            <person name="Hou X."/>
            <person name="Wei L."/>
        </authorList>
    </citation>
    <scope>NUCLEOTIDE SEQUENCE</scope>
    <source>
        <strain evidence="1">KEN1</strain>
        <tissue evidence="1">Leaf</tissue>
    </source>
</reference>
<evidence type="ECO:0000313" key="1">
    <source>
        <dbReference type="EMBL" id="KAL0446129.1"/>
    </source>
</evidence>
<organism evidence="1">
    <name type="scientific">Sesamum latifolium</name>
    <dbReference type="NCBI Taxonomy" id="2727402"/>
    <lineage>
        <taxon>Eukaryota</taxon>
        <taxon>Viridiplantae</taxon>
        <taxon>Streptophyta</taxon>
        <taxon>Embryophyta</taxon>
        <taxon>Tracheophyta</taxon>
        <taxon>Spermatophyta</taxon>
        <taxon>Magnoliopsida</taxon>
        <taxon>eudicotyledons</taxon>
        <taxon>Gunneridae</taxon>
        <taxon>Pentapetalae</taxon>
        <taxon>asterids</taxon>
        <taxon>lamiids</taxon>
        <taxon>Lamiales</taxon>
        <taxon>Pedaliaceae</taxon>
        <taxon>Sesamum</taxon>
    </lineage>
</organism>
<proteinExistence type="predicted"/>
<reference evidence="1" key="2">
    <citation type="journal article" date="2024" name="Plant">
        <title>Genomic evolution and insights into agronomic trait innovations of Sesamum species.</title>
        <authorList>
            <person name="Miao H."/>
            <person name="Wang L."/>
            <person name="Qu L."/>
            <person name="Liu H."/>
            <person name="Sun Y."/>
            <person name="Le M."/>
            <person name="Wang Q."/>
            <person name="Wei S."/>
            <person name="Zheng Y."/>
            <person name="Lin W."/>
            <person name="Duan Y."/>
            <person name="Cao H."/>
            <person name="Xiong S."/>
            <person name="Wang X."/>
            <person name="Wei L."/>
            <person name="Li C."/>
            <person name="Ma Q."/>
            <person name="Ju M."/>
            <person name="Zhao R."/>
            <person name="Li G."/>
            <person name="Mu C."/>
            <person name="Tian Q."/>
            <person name="Mei H."/>
            <person name="Zhang T."/>
            <person name="Gao T."/>
            <person name="Zhang H."/>
        </authorList>
    </citation>
    <scope>NUCLEOTIDE SEQUENCE</scope>
    <source>
        <strain evidence="1">KEN1</strain>
    </source>
</reference>
<gene>
    <name evidence="1" type="ORF">Slati_1740800</name>
</gene>
<name>A0AAW2WYW2_9LAMI</name>
<accession>A0AAW2WYW2</accession>
<comment type="caution">
    <text evidence="1">The sequence shown here is derived from an EMBL/GenBank/DDBJ whole genome shotgun (WGS) entry which is preliminary data.</text>
</comment>
<dbReference type="EMBL" id="JACGWN010000006">
    <property type="protein sequence ID" value="KAL0446129.1"/>
    <property type="molecule type" value="Genomic_DNA"/>
</dbReference>